<dbReference type="VEuPathDB" id="TriTrypDB:C4B63_130g13"/>
<protein>
    <submittedName>
        <fullName evidence="1">Putative retrotransposon hot spot protein (RHS,)</fullName>
    </submittedName>
</protein>
<dbReference type="VEuPathDB" id="TriTrypDB:TcCL_Unassigned04270"/>
<gene>
    <name evidence="1" type="ORF">C4B63_130g13</name>
</gene>
<dbReference type="AlphaFoldDB" id="A0A2V2USQ5"/>
<dbReference type="VEuPathDB" id="TriTrypDB:C3747_485g16"/>
<evidence type="ECO:0000313" key="1">
    <source>
        <dbReference type="EMBL" id="PWU86192.1"/>
    </source>
</evidence>
<accession>A0A2V2USQ5</accession>
<comment type="caution">
    <text evidence="1">The sequence shown here is derived from an EMBL/GenBank/DDBJ whole genome shotgun (WGS) entry which is preliminary data.</text>
</comment>
<sequence>MTPQRGSCFHHGGATSAGPRIGDVNDECNIEGNVMVLFLPRELRGFFIKHVIALLSVVLELTMMRRCCGVYDLGCLRVAVAAPNSPPNFVCLCQGLCAHVLLQSVCGDGGATGVRDRGERNAWANPPCAPRCYYCWLSPTLCWVDGTHLPSLWCSSCMYCASNTVPSHCVDDSLAVAARHVCA</sequence>
<dbReference type="VEuPathDB" id="TriTrypDB:TCDM_12509"/>
<proteinExistence type="predicted"/>
<reference evidence="1 2" key="1">
    <citation type="journal article" date="2018" name="Microb. Genom.">
        <title>Expanding an expanded genome: long-read sequencing of Trypanosoma cruzi.</title>
        <authorList>
            <person name="Berna L."/>
            <person name="Rodriguez M."/>
            <person name="Chiribao M.L."/>
            <person name="Parodi-Talice A."/>
            <person name="Pita S."/>
            <person name="Rijo G."/>
            <person name="Alvarez-Valin F."/>
            <person name="Robello C."/>
        </authorList>
    </citation>
    <scope>NUCLEOTIDE SEQUENCE [LARGE SCALE GENOMIC DNA]</scope>
    <source>
        <strain evidence="1 2">Dm28c</strain>
    </source>
</reference>
<organism evidence="1 2">
    <name type="scientific">Trypanosoma cruzi</name>
    <dbReference type="NCBI Taxonomy" id="5693"/>
    <lineage>
        <taxon>Eukaryota</taxon>
        <taxon>Discoba</taxon>
        <taxon>Euglenozoa</taxon>
        <taxon>Kinetoplastea</taxon>
        <taxon>Metakinetoplastina</taxon>
        <taxon>Trypanosomatida</taxon>
        <taxon>Trypanosomatidae</taxon>
        <taxon>Trypanosoma</taxon>
        <taxon>Schizotrypanum</taxon>
    </lineage>
</organism>
<dbReference type="Proteomes" id="UP000246121">
    <property type="component" value="Unassembled WGS sequence"/>
</dbReference>
<evidence type="ECO:0000313" key="2">
    <source>
        <dbReference type="Proteomes" id="UP000246121"/>
    </source>
</evidence>
<dbReference type="EMBL" id="PRFA01000130">
    <property type="protein sequence ID" value="PWU86192.1"/>
    <property type="molecule type" value="Genomic_DNA"/>
</dbReference>
<dbReference type="VEuPathDB" id="TriTrypDB:TcG_10355"/>
<name>A0A2V2USQ5_TRYCR</name>